<evidence type="ECO:0000256" key="7">
    <source>
        <dbReference type="ARBA" id="ARBA00022898"/>
    </source>
</evidence>
<evidence type="ECO:0000313" key="12">
    <source>
        <dbReference type="Proteomes" id="UP000006546"/>
    </source>
</evidence>
<dbReference type="InterPro" id="IPR005861">
    <property type="entry name" value="HisP_aminotrans"/>
</dbReference>
<dbReference type="SUPFAM" id="SSF53383">
    <property type="entry name" value="PLP-dependent transferases"/>
    <property type="match status" value="1"/>
</dbReference>
<dbReference type="EC" id="2.6.1.9" evidence="9"/>
<dbReference type="Proteomes" id="UP000006546">
    <property type="component" value="Chromosome"/>
</dbReference>
<dbReference type="AlphaFoldDB" id="F4LQ89"/>
<feature type="domain" description="Aminotransferase class I/classII large" evidence="10">
    <location>
        <begin position="134"/>
        <end position="410"/>
    </location>
</feature>
<dbReference type="InterPro" id="IPR001917">
    <property type="entry name" value="Aminotrans_II_pyridoxalP_BS"/>
</dbReference>
<keyword evidence="6 9" id="KW-0808">Transferase</keyword>
<dbReference type="Pfam" id="PF00155">
    <property type="entry name" value="Aminotran_1_2"/>
    <property type="match status" value="2"/>
</dbReference>
<dbReference type="InterPro" id="IPR004839">
    <property type="entry name" value="Aminotransferase_I/II_large"/>
</dbReference>
<dbReference type="InterPro" id="IPR015422">
    <property type="entry name" value="PyrdxlP-dep_Trfase_small"/>
</dbReference>
<evidence type="ECO:0000259" key="10">
    <source>
        <dbReference type="Pfam" id="PF00155"/>
    </source>
</evidence>
<evidence type="ECO:0000256" key="4">
    <source>
        <dbReference type="ARBA" id="ARBA00011738"/>
    </source>
</evidence>
<dbReference type="HAMAP" id="MF_01023">
    <property type="entry name" value="HisC_aminotrans_2"/>
    <property type="match status" value="1"/>
</dbReference>
<proteinExistence type="inferred from homology"/>
<evidence type="ECO:0000256" key="5">
    <source>
        <dbReference type="ARBA" id="ARBA00022576"/>
    </source>
</evidence>
<evidence type="ECO:0000256" key="1">
    <source>
        <dbReference type="ARBA" id="ARBA00001933"/>
    </source>
</evidence>
<evidence type="ECO:0000256" key="6">
    <source>
        <dbReference type="ARBA" id="ARBA00022679"/>
    </source>
</evidence>
<dbReference type="UniPathway" id="UPA00031">
    <property type="reaction ID" value="UER00012"/>
</dbReference>
<keyword evidence="7 9" id="KW-0663">Pyridoxal phosphate</keyword>
<organism evidence="11 12">
    <name type="scientific">Treponema brennaborense (strain DSM 12168 / CIP 105900 / DD5/3)</name>
    <dbReference type="NCBI Taxonomy" id="906968"/>
    <lineage>
        <taxon>Bacteria</taxon>
        <taxon>Pseudomonadati</taxon>
        <taxon>Spirochaetota</taxon>
        <taxon>Spirochaetia</taxon>
        <taxon>Spirochaetales</taxon>
        <taxon>Treponemataceae</taxon>
        <taxon>Treponema</taxon>
    </lineage>
</organism>
<reference evidence="12" key="1">
    <citation type="submission" date="2011-04" db="EMBL/GenBank/DDBJ databases">
        <title>The complete genome of Treponema brennaborense DSM 12168.</title>
        <authorList>
            <person name="Lucas S."/>
            <person name="Han J."/>
            <person name="Lapidus A."/>
            <person name="Bruce D."/>
            <person name="Goodwin L."/>
            <person name="Pitluck S."/>
            <person name="Peters L."/>
            <person name="Kyrpides N."/>
            <person name="Mavromatis K."/>
            <person name="Ivanova N."/>
            <person name="Mikhailova N."/>
            <person name="Pagani I."/>
            <person name="Teshima H."/>
            <person name="Detter J.C."/>
            <person name="Tapia R."/>
            <person name="Han C."/>
            <person name="Land M."/>
            <person name="Hauser L."/>
            <person name="Markowitz V."/>
            <person name="Cheng J.-F."/>
            <person name="Hugenholtz P."/>
            <person name="Woyke T."/>
            <person name="Wu D."/>
            <person name="Gronow S."/>
            <person name="Wellnitz S."/>
            <person name="Brambilla E."/>
            <person name="Klenk H.-P."/>
            <person name="Eisen J.A."/>
        </authorList>
    </citation>
    <scope>NUCLEOTIDE SEQUENCE [LARGE SCALE GENOMIC DNA]</scope>
    <source>
        <strain evidence="12">DSM 12168 / CIP 105900 / DD5/3</strain>
    </source>
</reference>
<dbReference type="InterPro" id="IPR050106">
    <property type="entry name" value="HistidinolP_aminotransfase"/>
</dbReference>
<dbReference type="KEGG" id="tbe:Trebr_0668"/>
<comment type="catalytic activity">
    <reaction evidence="8 9">
        <text>L-histidinol phosphate + 2-oxoglutarate = 3-(imidazol-4-yl)-2-oxopropyl phosphate + L-glutamate</text>
        <dbReference type="Rhea" id="RHEA:23744"/>
        <dbReference type="ChEBI" id="CHEBI:16810"/>
        <dbReference type="ChEBI" id="CHEBI:29985"/>
        <dbReference type="ChEBI" id="CHEBI:57766"/>
        <dbReference type="ChEBI" id="CHEBI:57980"/>
        <dbReference type="EC" id="2.6.1.9"/>
    </reaction>
</comment>
<dbReference type="PROSITE" id="PS00599">
    <property type="entry name" value="AA_TRANSFER_CLASS_2"/>
    <property type="match status" value="1"/>
</dbReference>
<dbReference type="Gene3D" id="3.90.1150.10">
    <property type="entry name" value="Aspartate Aminotransferase, domain 1"/>
    <property type="match status" value="2"/>
</dbReference>
<dbReference type="PANTHER" id="PTHR43643:SF3">
    <property type="entry name" value="HISTIDINOL-PHOSPHATE AMINOTRANSFERASE"/>
    <property type="match status" value="1"/>
</dbReference>
<comment type="cofactor">
    <cofactor evidence="1 9">
        <name>pyridoxal 5'-phosphate</name>
        <dbReference type="ChEBI" id="CHEBI:597326"/>
    </cofactor>
</comment>
<evidence type="ECO:0000256" key="2">
    <source>
        <dbReference type="ARBA" id="ARBA00005011"/>
    </source>
</evidence>
<comment type="subunit">
    <text evidence="4 9">Homodimer.</text>
</comment>
<dbReference type="InterPro" id="IPR015421">
    <property type="entry name" value="PyrdxlP-dep_Trfase_major"/>
</dbReference>
<dbReference type="STRING" id="906968.Trebr_0668"/>
<dbReference type="HOGENOM" id="CLU_017584_3_0_12"/>
<sequence>MQAQRVLNLNPYKPGEQPTDRTYIKLNANENPYPPPPAVVEALVNKLSASPLTLARYPDPDASALRNAIAAFLNETGGVLCRATAACGADSACEADCACELNSARESCSACEADYARAAPCVPSARDAIPFTVTPDMIFTGNGSDEVLSFVFYSFFDSDRPLIQPEHTYSFYPVYAGYYGIPLVKVPLAPDYSLDTDAMLAAAAEHDASLIFANPNAPTGIGMSRDEVRAFLNAAPKDRVHVVDEAYVDFGGESCIPLLAEFGNLVIVRTFSKSLSFAGMRLGYIVANPDLIRIVTRVKDSFNHFPVDTLALTAGIAACASAAYYADCARKIADERDAFASFLRENGWFVLPSQTNFVLARKDSVSGKRAYEQIKRNGILVRRFDTPGVESFLRITIGTPAQMRALRTAIGDLQ</sequence>
<comment type="pathway">
    <text evidence="2 9">Amino-acid biosynthesis; L-histidine biosynthesis; L-histidine from 5-phospho-alpha-D-ribose 1-diphosphate: step 7/9.</text>
</comment>
<dbReference type="GO" id="GO:0004400">
    <property type="term" value="F:histidinol-phosphate transaminase activity"/>
    <property type="evidence" value="ECO:0007669"/>
    <property type="project" value="UniProtKB-UniRule"/>
</dbReference>
<dbReference type="GO" id="GO:0000105">
    <property type="term" value="P:L-histidine biosynthetic process"/>
    <property type="evidence" value="ECO:0007669"/>
    <property type="project" value="UniProtKB-UniRule"/>
</dbReference>
<dbReference type="RefSeq" id="WP_013757829.1">
    <property type="nucleotide sequence ID" value="NC_015500.1"/>
</dbReference>
<dbReference type="OrthoDB" id="9813612at2"/>
<feature type="modified residue" description="N6-(pyridoxal phosphate)lysine" evidence="9">
    <location>
        <position position="273"/>
    </location>
</feature>
<evidence type="ECO:0000256" key="3">
    <source>
        <dbReference type="ARBA" id="ARBA00007970"/>
    </source>
</evidence>
<dbReference type="NCBIfam" id="TIGR01141">
    <property type="entry name" value="hisC"/>
    <property type="match status" value="1"/>
</dbReference>
<dbReference type="InterPro" id="IPR015424">
    <property type="entry name" value="PyrdxlP-dep_Trfase"/>
</dbReference>
<comment type="similarity">
    <text evidence="3 9">Belongs to the class-II pyridoxal-phosphate-dependent aminotransferase family. Histidinol-phosphate aminotransferase subfamily.</text>
</comment>
<keyword evidence="9" id="KW-0368">Histidine biosynthesis</keyword>
<dbReference type="PANTHER" id="PTHR43643">
    <property type="entry name" value="HISTIDINOL-PHOSPHATE AMINOTRANSFERASE 2"/>
    <property type="match status" value="1"/>
</dbReference>
<name>F4LQ89_TREBD</name>
<keyword evidence="12" id="KW-1185">Reference proteome</keyword>
<gene>
    <name evidence="9" type="primary">hisC</name>
    <name evidence="11" type="ordered locus">Trebr_0668</name>
</gene>
<dbReference type="GO" id="GO:0030170">
    <property type="term" value="F:pyridoxal phosphate binding"/>
    <property type="evidence" value="ECO:0007669"/>
    <property type="project" value="InterPro"/>
</dbReference>
<dbReference type="CDD" id="cd00609">
    <property type="entry name" value="AAT_like"/>
    <property type="match status" value="1"/>
</dbReference>
<dbReference type="eggNOG" id="COG0079">
    <property type="taxonomic scope" value="Bacteria"/>
</dbReference>
<keyword evidence="9" id="KW-0028">Amino-acid biosynthesis</keyword>
<accession>F4LQ89</accession>
<feature type="domain" description="Aminotransferase class I/classII large" evidence="10">
    <location>
        <begin position="22"/>
        <end position="77"/>
    </location>
</feature>
<evidence type="ECO:0000313" key="11">
    <source>
        <dbReference type="EMBL" id="AEE16110.1"/>
    </source>
</evidence>
<evidence type="ECO:0000256" key="8">
    <source>
        <dbReference type="ARBA" id="ARBA00047481"/>
    </source>
</evidence>
<protein>
    <recommendedName>
        <fullName evidence="9">Histidinol-phosphate aminotransferase</fullName>
        <ecNumber evidence="9">2.6.1.9</ecNumber>
    </recommendedName>
    <alternativeName>
        <fullName evidence="9">Imidazole acetol-phosphate transaminase</fullName>
    </alternativeName>
</protein>
<evidence type="ECO:0000256" key="9">
    <source>
        <dbReference type="HAMAP-Rule" id="MF_01023"/>
    </source>
</evidence>
<keyword evidence="5 9" id="KW-0032">Aminotransferase</keyword>
<dbReference type="EMBL" id="CP002696">
    <property type="protein sequence ID" value="AEE16110.1"/>
    <property type="molecule type" value="Genomic_DNA"/>
</dbReference>
<dbReference type="Gene3D" id="3.40.640.10">
    <property type="entry name" value="Type I PLP-dependent aspartate aminotransferase-like (Major domain)"/>
    <property type="match status" value="2"/>
</dbReference>